<comment type="caution">
    <text evidence="1">The sequence shown here is derived from an EMBL/GenBank/DDBJ whole genome shotgun (WGS) entry which is preliminary data.</text>
</comment>
<evidence type="ECO:0000313" key="1">
    <source>
        <dbReference type="EMBL" id="GAA0273225.1"/>
    </source>
</evidence>
<dbReference type="RefSeq" id="WP_344653312.1">
    <property type="nucleotide sequence ID" value="NZ_BAAAGX010000032.1"/>
</dbReference>
<organism evidence="1 2">
    <name type="scientific">Cryptosporangium japonicum</name>
    <dbReference type="NCBI Taxonomy" id="80872"/>
    <lineage>
        <taxon>Bacteria</taxon>
        <taxon>Bacillati</taxon>
        <taxon>Actinomycetota</taxon>
        <taxon>Actinomycetes</taxon>
        <taxon>Cryptosporangiales</taxon>
        <taxon>Cryptosporangiaceae</taxon>
        <taxon>Cryptosporangium</taxon>
    </lineage>
</organism>
<dbReference type="EMBL" id="BAAAGX010000032">
    <property type="protein sequence ID" value="GAA0273225.1"/>
    <property type="molecule type" value="Genomic_DNA"/>
</dbReference>
<evidence type="ECO:0000313" key="2">
    <source>
        <dbReference type="Proteomes" id="UP001500967"/>
    </source>
</evidence>
<sequence>MIKGRMHISMDTAFAAGLFAMAVEPEIDFERKQSGAADTQKRDKETGERLWVVRCVDGDEDAQKRGQAELKITIVAPVQPVLPEALPGTPFRPVEFENLTVFPYVDGARCKGGGHSQCRGRVAYSYRASGMRSPGRAAHAAPSKAARALIDRDATRRLPLLSGRVLLPWETS</sequence>
<name>A0ABP3EQF5_9ACTN</name>
<proteinExistence type="predicted"/>
<accession>A0ABP3EQF5</accession>
<dbReference type="Proteomes" id="UP001500967">
    <property type="component" value="Unassembled WGS sequence"/>
</dbReference>
<evidence type="ECO:0008006" key="3">
    <source>
        <dbReference type="Google" id="ProtNLM"/>
    </source>
</evidence>
<gene>
    <name evidence="1" type="ORF">GCM10009539_70820</name>
</gene>
<protein>
    <recommendedName>
        <fullName evidence="3">Plasmid replication, integration and excision activator</fullName>
    </recommendedName>
</protein>
<keyword evidence="2" id="KW-1185">Reference proteome</keyword>
<reference evidence="2" key="1">
    <citation type="journal article" date="2019" name="Int. J. Syst. Evol. Microbiol.">
        <title>The Global Catalogue of Microorganisms (GCM) 10K type strain sequencing project: providing services to taxonomists for standard genome sequencing and annotation.</title>
        <authorList>
            <consortium name="The Broad Institute Genomics Platform"/>
            <consortium name="The Broad Institute Genome Sequencing Center for Infectious Disease"/>
            <person name="Wu L."/>
            <person name="Ma J."/>
        </authorList>
    </citation>
    <scope>NUCLEOTIDE SEQUENCE [LARGE SCALE GENOMIC DNA]</scope>
    <source>
        <strain evidence="2">JCM 10425</strain>
    </source>
</reference>